<accession>A0A328DUL2</accession>
<reference evidence="11 12" key="1">
    <citation type="submission" date="2018-06" db="EMBL/GenBank/DDBJ databases">
        <title>The Genome of Cuscuta australis (Dodder) Provides Insight into the Evolution of Plant Parasitism.</title>
        <authorList>
            <person name="Liu H."/>
        </authorList>
    </citation>
    <scope>NUCLEOTIDE SEQUENCE [LARGE SCALE GENOMIC DNA]</scope>
    <source>
        <strain evidence="12">cv. Yunnan</strain>
        <tissue evidence="11">Vines</tissue>
    </source>
</reference>
<dbReference type="EMBL" id="NQVE01000098">
    <property type="protein sequence ID" value="RAL48238.1"/>
    <property type="molecule type" value="Genomic_DNA"/>
</dbReference>
<evidence type="ECO:0000256" key="6">
    <source>
        <dbReference type="ARBA" id="ARBA00022989"/>
    </source>
</evidence>
<evidence type="ECO:0000256" key="1">
    <source>
        <dbReference type="ARBA" id="ARBA00004167"/>
    </source>
</evidence>
<evidence type="ECO:0000259" key="10">
    <source>
        <dbReference type="Pfam" id="PF07714"/>
    </source>
</evidence>
<evidence type="ECO:0000256" key="9">
    <source>
        <dbReference type="ARBA" id="ARBA00023180"/>
    </source>
</evidence>
<comment type="caution">
    <text evidence="11">The sequence shown here is derived from an EMBL/GenBank/DDBJ whole genome shotgun (WGS) entry which is preliminary data.</text>
</comment>
<evidence type="ECO:0000313" key="11">
    <source>
        <dbReference type="EMBL" id="RAL48238.1"/>
    </source>
</evidence>
<keyword evidence="9" id="KW-0325">Glycoprotein</keyword>
<keyword evidence="8" id="KW-0675">Receptor</keyword>
<keyword evidence="7" id="KW-0472">Membrane</keyword>
<evidence type="ECO:0000256" key="4">
    <source>
        <dbReference type="ARBA" id="ARBA00022729"/>
    </source>
</evidence>
<dbReference type="SUPFAM" id="SSF56112">
    <property type="entry name" value="Protein kinase-like (PK-like)"/>
    <property type="match status" value="1"/>
</dbReference>
<dbReference type="InterPro" id="IPR011009">
    <property type="entry name" value="Kinase-like_dom_sf"/>
</dbReference>
<dbReference type="InterPro" id="IPR052422">
    <property type="entry name" value="Auxin_Ser/Thr_Kinase"/>
</dbReference>
<evidence type="ECO:0000313" key="12">
    <source>
        <dbReference type="Proteomes" id="UP000249390"/>
    </source>
</evidence>
<keyword evidence="12" id="KW-1185">Reference proteome</keyword>
<keyword evidence="6" id="KW-1133">Transmembrane helix</keyword>
<feature type="domain" description="Serine-threonine/tyrosine-protein kinase catalytic" evidence="10">
    <location>
        <begin position="21"/>
        <end position="90"/>
    </location>
</feature>
<dbReference type="Gene3D" id="1.10.510.10">
    <property type="entry name" value="Transferase(Phosphotransferase) domain 1"/>
    <property type="match status" value="1"/>
</dbReference>
<dbReference type="Proteomes" id="UP000249390">
    <property type="component" value="Unassembled WGS sequence"/>
</dbReference>
<evidence type="ECO:0000256" key="2">
    <source>
        <dbReference type="ARBA" id="ARBA00022614"/>
    </source>
</evidence>
<comment type="subcellular location">
    <subcellularLocation>
        <location evidence="1">Membrane</location>
        <topology evidence="1">Single-pass membrane protein</topology>
    </subcellularLocation>
</comment>
<evidence type="ECO:0000256" key="5">
    <source>
        <dbReference type="ARBA" id="ARBA00022737"/>
    </source>
</evidence>
<keyword evidence="4" id="KW-0732">Signal</keyword>
<gene>
    <name evidence="11" type="ORF">DM860_005662</name>
</gene>
<dbReference type="AlphaFoldDB" id="A0A328DUL2"/>
<dbReference type="PANTHER" id="PTHR47986">
    <property type="entry name" value="OSJNBA0070M12.3 PROTEIN"/>
    <property type="match status" value="1"/>
</dbReference>
<evidence type="ECO:0000256" key="8">
    <source>
        <dbReference type="ARBA" id="ARBA00023170"/>
    </source>
</evidence>
<proteinExistence type="predicted"/>
<evidence type="ECO:0000256" key="7">
    <source>
        <dbReference type="ARBA" id="ARBA00023136"/>
    </source>
</evidence>
<keyword evidence="2" id="KW-0433">Leucine-rich repeat</keyword>
<dbReference type="GO" id="GO:0016020">
    <property type="term" value="C:membrane"/>
    <property type="evidence" value="ECO:0007669"/>
    <property type="project" value="UniProtKB-SubCell"/>
</dbReference>
<protein>
    <recommendedName>
        <fullName evidence="10">Serine-threonine/tyrosine-protein kinase catalytic domain-containing protein</fullName>
    </recommendedName>
</protein>
<name>A0A328DUL2_9ASTE</name>
<sequence>MRDLRKKKKKVRCRRRFEATGRVTTKVDIYAFGVILMELITGREALDETKSEDSYFPEGENQKSIFKVAELADHCTAREPVKRPERGHVVTVLSSLVEQWRFFVAEEDMSYDSIELRMSLF</sequence>
<dbReference type="InterPro" id="IPR001245">
    <property type="entry name" value="Ser-Thr/Tyr_kinase_cat_dom"/>
</dbReference>
<dbReference type="GO" id="GO:0004672">
    <property type="term" value="F:protein kinase activity"/>
    <property type="evidence" value="ECO:0007669"/>
    <property type="project" value="InterPro"/>
</dbReference>
<organism evidence="11 12">
    <name type="scientific">Cuscuta australis</name>
    <dbReference type="NCBI Taxonomy" id="267555"/>
    <lineage>
        <taxon>Eukaryota</taxon>
        <taxon>Viridiplantae</taxon>
        <taxon>Streptophyta</taxon>
        <taxon>Embryophyta</taxon>
        <taxon>Tracheophyta</taxon>
        <taxon>Spermatophyta</taxon>
        <taxon>Magnoliopsida</taxon>
        <taxon>eudicotyledons</taxon>
        <taxon>Gunneridae</taxon>
        <taxon>Pentapetalae</taxon>
        <taxon>asterids</taxon>
        <taxon>lamiids</taxon>
        <taxon>Solanales</taxon>
        <taxon>Convolvulaceae</taxon>
        <taxon>Cuscuteae</taxon>
        <taxon>Cuscuta</taxon>
        <taxon>Cuscuta subgen. Grammica</taxon>
        <taxon>Cuscuta sect. Cleistogrammica</taxon>
    </lineage>
</organism>
<dbReference type="Pfam" id="PF07714">
    <property type="entry name" value="PK_Tyr_Ser-Thr"/>
    <property type="match status" value="1"/>
</dbReference>
<evidence type="ECO:0000256" key="3">
    <source>
        <dbReference type="ARBA" id="ARBA00022692"/>
    </source>
</evidence>
<keyword evidence="3" id="KW-0812">Transmembrane</keyword>
<dbReference type="PANTHER" id="PTHR47986:SF10">
    <property type="entry name" value="RECEPTOR-LIKE KINASE TMK4"/>
    <property type="match status" value="1"/>
</dbReference>
<keyword evidence="5" id="KW-0677">Repeat</keyword>